<evidence type="ECO:0000313" key="8">
    <source>
        <dbReference type="EMBL" id="KCZ61834.1"/>
    </source>
</evidence>
<keyword evidence="4 5" id="KW-0472">Membrane</keyword>
<dbReference type="EMBL" id="AWFH01000012">
    <property type="protein sequence ID" value="KCZ61834.1"/>
    <property type="molecule type" value="Genomic_DNA"/>
</dbReference>
<keyword evidence="9" id="KW-1185">Reference proteome</keyword>
<dbReference type="GeneID" id="92501768"/>
<evidence type="ECO:0000313" key="9">
    <source>
        <dbReference type="Proteomes" id="UP000024547"/>
    </source>
</evidence>
<reference evidence="8 9" key="1">
    <citation type="journal article" date="2014" name="Antonie Van Leeuwenhoek">
        <title>Hyphomonas beringensis sp. nov. and Hyphomonas chukchiensis sp. nov., isolated from surface seawater of the Bering Sea and Chukchi Sea.</title>
        <authorList>
            <person name="Li C."/>
            <person name="Lai Q."/>
            <person name="Li G."/>
            <person name="Dong C."/>
            <person name="Wang J."/>
            <person name="Liao Y."/>
            <person name="Shao Z."/>
        </authorList>
    </citation>
    <scope>NUCLEOTIDE SEQUENCE [LARGE SCALE GENOMIC DNA]</scope>
    <source>
        <strain evidence="8 9">22II1-22F38</strain>
    </source>
</reference>
<dbReference type="STRING" id="1280948.HY36_04570"/>
<dbReference type="EMBL" id="DOGS01000239">
    <property type="protein sequence ID" value="HBQ49560.1"/>
    <property type="molecule type" value="Genomic_DNA"/>
</dbReference>
<evidence type="ECO:0000256" key="4">
    <source>
        <dbReference type="ARBA" id="ARBA00023136"/>
    </source>
</evidence>
<dbReference type="RefSeq" id="WP_035551122.1">
    <property type="nucleotide sequence ID" value="NZ_AWFH01000012.1"/>
</dbReference>
<comment type="subcellular location">
    <subcellularLocation>
        <location evidence="1">Membrane</location>
    </subcellularLocation>
</comment>
<evidence type="ECO:0000313" key="10">
    <source>
        <dbReference type="Proteomes" id="UP000259173"/>
    </source>
</evidence>
<dbReference type="SUPFAM" id="SSF161084">
    <property type="entry name" value="MAPEG domain-like"/>
    <property type="match status" value="1"/>
</dbReference>
<dbReference type="InterPro" id="IPR023352">
    <property type="entry name" value="MAPEG-like_dom_sf"/>
</dbReference>
<dbReference type="Pfam" id="PF01124">
    <property type="entry name" value="MAPEG"/>
    <property type="match status" value="1"/>
</dbReference>
<accession>A0A059E1M1</accession>
<protein>
    <submittedName>
        <fullName evidence="6">MAPEG family protein</fullName>
    </submittedName>
</protein>
<gene>
    <name evidence="6" type="ORF">DCG65_12770</name>
    <name evidence="7" type="ORF">DD728_11900</name>
    <name evidence="8" type="ORF">HY36_04570</name>
</gene>
<reference evidence="10 11" key="2">
    <citation type="journal article" date="2018" name="Nat. Biotechnol.">
        <title>A standardized bacterial taxonomy based on genome phylogeny substantially revises the tree of life.</title>
        <authorList>
            <person name="Parks D.H."/>
            <person name="Chuvochina M."/>
            <person name="Waite D.W."/>
            <person name="Rinke C."/>
            <person name="Skarshewski A."/>
            <person name="Chaumeil P.A."/>
            <person name="Hugenholtz P."/>
        </authorList>
    </citation>
    <scope>NUCLEOTIDE SEQUENCE [LARGE SCALE GENOMIC DNA]</scope>
    <source>
        <strain evidence="7">UBA10378</strain>
        <strain evidence="6">UBA8557</strain>
    </source>
</reference>
<feature type="transmembrane region" description="Helical" evidence="5">
    <location>
        <begin position="119"/>
        <end position="138"/>
    </location>
</feature>
<proteinExistence type="predicted"/>
<dbReference type="PATRIC" id="fig|1280948.3.peg.1746"/>
<evidence type="ECO:0000313" key="6">
    <source>
        <dbReference type="EMBL" id="HAE95427.1"/>
    </source>
</evidence>
<evidence type="ECO:0000256" key="2">
    <source>
        <dbReference type="ARBA" id="ARBA00022692"/>
    </source>
</evidence>
<organism evidence="8 9">
    <name type="scientific">Hyphomonas atlantica</name>
    <dbReference type="NCBI Taxonomy" id="1280948"/>
    <lineage>
        <taxon>Bacteria</taxon>
        <taxon>Pseudomonadati</taxon>
        <taxon>Pseudomonadota</taxon>
        <taxon>Alphaproteobacteria</taxon>
        <taxon>Hyphomonadales</taxon>
        <taxon>Hyphomonadaceae</taxon>
        <taxon>Hyphomonas</taxon>
    </lineage>
</organism>
<dbReference type="OrthoDB" id="5516290at2"/>
<evidence type="ECO:0000256" key="5">
    <source>
        <dbReference type="SAM" id="Phobius"/>
    </source>
</evidence>
<evidence type="ECO:0000313" key="11">
    <source>
        <dbReference type="Proteomes" id="UP000263957"/>
    </source>
</evidence>
<feature type="transmembrane region" description="Helical" evidence="5">
    <location>
        <begin position="73"/>
        <end position="99"/>
    </location>
</feature>
<keyword evidence="2 5" id="KW-0812">Transmembrane</keyword>
<dbReference type="Proteomes" id="UP000259173">
    <property type="component" value="Unassembled WGS sequence"/>
</dbReference>
<evidence type="ECO:0000256" key="3">
    <source>
        <dbReference type="ARBA" id="ARBA00022989"/>
    </source>
</evidence>
<evidence type="ECO:0000256" key="1">
    <source>
        <dbReference type="ARBA" id="ARBA00004370"/>
    </source>
</evidence>
<sequence>MPINVEFLHPVLALIVWTLVMWLWMYATRIPAMQKAQINPDDARHPGTYGDKLPANVRSVADNYNHLHEQPTVFYALMFFAALTGGGDHFATLLAWIYVGLRVLHSFVQILSPKVTLRFLVFALASITLIVLAGKEVLRITTG</sequence>
<dbReference type="Proteomes" id="UP000263957">
    <property type="component" value="Unassembled WGS sequence"/>
</dbReference>
<dbReference type="EMBL" id="DMBR01000386">
    <property type="protein sequence ID" value="HAE95427.1"/>
    <property type="molecule type" value="Genomic_DNA"/>
</dbReference>
<feature type="transmembrane region" description="Helical" evidence="5">
    <location>
        <begin position="7"/>
        <end position="27"/>
    </location>
</feature>
<evidence type="ECO:0000313" key="7">
    <source>
        <dbReference type="EMBL" id="HBQ49560.1"/>
    </source>
</evidence>
<keyword evidence="3 5" id="KW-1133">Transmembrane helix</keyword>
<name>A0A059E1M1_9PROT</name>
<dbReference type="Gene3D" id="1.20.120.550">
    <property type="entry name" value="Membrane associated eicosanoid/glutathione metabolism-like domain"/>
    <property type="match status" value="1"/>
</dbReference>
<dbReference type="eggNOG" id="COG5331">
    <property type="taxonomic scope" value="Bacteria"/>
</dbReference>
<dbReference type="Proteomes" id="UP000024547">
    <property type="component" value="Unassembled WGS sequence"/>
</dbReference>
<dbReference type="InterPro" id="IPR001129">
    <property type="entry name" value="Membr-assoc_MAPEG"/>
</dbReference>
<comment type="caution">
    <text evidence="8">The sequence shown here is derived from an EMBL/GenBank/DDBJ whole genome shotgun (WGS) entry which is preliminary data.</text>
</comment>
<dbReference type="GO" id="GO:0016020">
    <property type="term" value="C:membrane"/>
    <property type="evidence" value="ECO:0007669"/>
    <property type="project" value="UniProtKB-SubCell"/>
</dbReference>
<dbReference type="AlphaFoldDB" id="A0A059E1M1"/>